<evidence type="ECO:0000259" key="4">
    <source>
        <dbReference type="PROSITE" id="PS50987"/>
    </source>
</evidence>
<dbReference type="PANTHER" id="PTHR33154:SF18">
    <property type="entry name" value="ARSENICAL RESISTANCE OPERON REPRESSOR"/>
    <property type="match status" value="1"/>
</dbReference>
<dbReference type="Pfam" id="PF01022">
    <property type="entry name" value="HTH_5"/>
    <property type="match status" value="1"/>
</dbReference>
<dbReference type="PRINTS" id="PR00778">
    <property type="entry name" value="HTHARSR"/>
</dbReference>
<dbReference type="EMBL" id="CP063304">
    <property type="protein sequence ID" value="QOV18570.1"/>
    <property type="molecule type" value="Genomic_DNA"/>
</dbReference>
<dbReference type="PROSITE" id="PS50987">
    <property type="entry name" value="HTH_ARSR_2"/>
    <property type="match status" value="1"/>
</dbReference>
<keyword evidence="2" id="KW-0238">DNA-binding</keyword>
<dbReference type="InterPro" id="IPR018334">
    <property type="entry name" value="ArsR_HTH"/>
</dbReference>
<dbReference type="Gene3D" id="1.10.10.10">
    <property type="entry name" value="Winged helix-like DNA-binding domain superfamily/Winged helix DNA-binding domain"/>
    <property type="match status" value="1"/>
</dbReference>
<reference evidence="5 6" key="1">
    <citation type="submission" date="2020-10" db="EMBL/GenBank/DDBJ databases">
        <title>Blautia liquoris sp.nov., isolated from the mud in a fermentation cellar used for the production of Chinese strong-flavoured liquor.</title>
        <authorList>
            <person name="Lu L."/>
        </authorList>
    </citation>
    <scope>NUCLEOTIDE SEQUENCE [LARGE SCALE GENOMIC DNA]</scope>
    <source>
        <strain evidence="5 6">LZLJ-3</strain>
    </source>
</reference>
<gene>
    <name evidence="5" type="ORF">INP51_11195</name>
</gene>
<dbReference type="Proteomes" id="UP000593601">
    <property type="component" value="Chromosome"/>
</dbReference>
<dbReference type="InterPro" id="IPR036390">
    <property type="entry name" value="WH_DNA-bd_sf"/>
</dbReference>
<dbReference type="KEGG" id="bliq:INP51_11195"/>
<dbReference type="NCBIfam" id="NF033788">
    <property type="entry name" value="HTH_metalloreg"/>
    <property type="match status" value="1"/>
</dbReference>
<dbReference type="InterPro" id="IPR051081">
    <property type="entry name" value="HTH_MetalResp_TranReg"/>
</dbReference>
<evidence type="ECO:0000313" key="5">
    <source>
        <dbReference type="EMBL" id="QOV18570.1"/>
    </source>
</evidence>
<dbReference type="GO" id="GO:0003700">
    <property type="term" value="F:DNA-binding transcription factor activity"/>
    <property type="evidence" value="ECO:0007669"/>
    <property type="project" value="InterPro"/>
</dbReference>
<name>A0A7M2RGW0_9FIRM</name>
<dbReference type="GO" id="GO:0003677">
    <property type="term" value="F:DNA binding"/>
    <property type="evidence" value="ECO:0007669"/>
    <property type="project" value="UniProtKB-KW"/>
</dbReference>
<accession>A0A7M2RGW0</accession>
<dbReference type="CDD" id="cd00090">
    <property type="entry name" value="HTH_ARSR"/>
    <property type="match status" value="1"/>
</dbReference>
<evidence type="ECO:0000256" key="3">
    <source>
        <dbReference type="ARBA" id="ARBA00023163"/>
    </source>
</evidence>
<protein>
    <submittedName>
        <fullName evidence="5">Winged helix-turn-helix transcriptional regulator</fullName>
    </submittedName>
</protein>
<evidence type="ECO:0000256" key="1">
    <source>
        <dbReference type="ARBA" id="ARBA00023015"/>
    </source>
</evidence>
<dbReference type="InterPro" id="IPR011991">
    <property type="entry name" value="ArsR-like_HTH"/>
</dbReference>
<evidence type="ECO:0000256" key="2">
    <source>
        <dbReference type="ARBA" id="ARBA00023125"/>
    </source>
</evidence>
<dbReference type="InterPro" id="IPR036388">
    <property type="entry name" value="WH-like_DNA-bd_sf"/>
</dbReference>
<dbReference type="PROSITE" id="PS00846">
    <property type="entry name" value="HTH_ARSR_1"/>
    <property type="match status" value="1"/>
</dbReference>
<keyword evidence="1" id="KW-0805">Transcription regulation</keyword>
<sequence>MDERKYFQNINCFKALSDENRLMIIDMLSCGELCACDILEKFKITQPTLSHHMKILCSCGLVNARKEGKWTYYSLNSEEVEKFKMFLHTITSNKEDCICKK</sequence>
<keyword evidence="3" id="KW-0804">Transcription</keyword>
<keyword evidence="6" id="KW-1185">Reference proteome</keyword>
<dbReference type="InterPro" id="IPR001845">
    <property type="entry name" value="HTH_ArsR_DNA-bd_dom"/>
</dbReference>
<feature type="domain" description="HTH arsR-type" evidence="4">
    <location>
        <begin position="1"/>
        <end position="95"/>
    </location>
</feature>
<dbReference type="RefSeq" id="WP_193734932.1">
    <property type="nucleotide sequence ID" value="NZ_CP063304.1"/>
</dbReference>
<evidence type="ECO:0000313" key="6">
    <source>
        <dbReference type="Proteomes" id="UP000593601"/>
    </source>
</evidence>
<dbReference type="SMART" id="SM00418">
    <property type="entry name" value="HTH_ARSR"/>
    <property type="match status" value="1"/>
</dbReference>
<proteinExistence type="predicted"/>
<organism evidence="5 6">
    <name type="scientific">Blautia liquoris</name>
    <dbReference type="NCBI Taxonomy" id="2779518"/>
    <lineage>
        <taxon>Bacteria</taxon>
        <taxon>Bacillati</taxon>
        <taxon>Bacillota</taxon>
        <taxon>Clostridia</taxon>
        <taxon>Lachnospirales</taxon>
        <taxon>Lachnospiraceae</taxon>
        <taxon>Blautia</taxon>
    </lineage>
</organism>
<dbReference type="SUPFAM" id="SSF46785">
    <property type="entry name" value="Winged helix' DNA-binding domain"/>
    <property type="match status" value="1"/>
</dbReference>
<dbReference type="AlphaFoldDB" id="A0A7M2RGW0"/>
<dbReference type="PANTHER" id="PTHR33154">
    <property type="entry name" value="TRANSCRIPTIONAL REGULATOR, ARSR FAMILY"/>
    <property type="match status" value="1"/>
</dbReference>